<accession>A0A368VV62</accession>
<dbReference type="Pfam" id="PF09423">
    <property type="entry name" value="PhoD"/>
    <property type="match status" value="1"/>
</dbReference>
<dbReference type="EMBL" id="QPJC01000002">
    <property type="protein sequence ID" value="RCW45739.1"/>
    <property type="molecule type" value="Genomic_DNA"/>
</dbReference>
<keyword evidence="4" id="KW-1185">Reference proteome</keyword>
<evidence type="ECO:0000259" key="2">
    <source>
        <dbReference type="Pfam" id="PF16655"/>
    </source>
</evidence>
<evidence type="ECO:0000259" key="1">
    <source>
        <dbReference type="Pfam" id="PF09423"/>
    </source>
</evidence>
<dbReference type="InterPro" id="IPR006311">
    <property type="entry name" value="TAT_signal"/>
</dbReference>
<name>A0A368VV62_9ACTN</name>
<dbReference type="PROSITE" id="PS51318">
    <property type="entry name" value="TAT"/>
    <property type="match status" value="1"/>
</dbReference>
<feature type="domain" description="Phospholipase D N-terminal" evidence="2">
    <location>
        <begin position="63"/>
        <end position="159"/>
    </location>
</feature>
<comment type="caution">
    <text evidence="3">The sequence shown here is derived from an EMBL/GenBank/DDBJ whole genome shotgun (WGS) entry which is preliminary data.</text>
</comment>
<proteinExistence type="predicted"/>
<feature type="domain" description="PhoD-like phosphatase metallophosphatase" evidence="1">
    <location>
        <begin position="207"/>
        <end position="343"/>
    </location>
</feature>
<sequence length="344" mass="37559">MNSDRQSPRRSDTSRVHFGRLLRVSPVDRRGVLKVGALVAGVAATPLSNSGAAAAPTGRAFRHGVASGDPFPDSVLLWTRVTPSEDATPGSGNGPDVAVRWEVATDEQFRQVVARGSLRTGARRDHTVKVDVRGLNPATRYWYRFRCGAETSPVGRTRTAPAGGAAVSRLRMGVVSCSNWQAGHFAAYRHLARRDDLDLVLHLGDYLYRRFTFGGLAQLSMLDLRTYRSKQASGPADPDIDDPARTITGDAQMTWLTNGVTTTEAQWKLIGNPVMIAPVRFPSNLSTRDRQALHELTGTPPVEGVPYNVDQWDGYTADRAELFSTLRRNGVHNTVFLTGDIHSA</sequence>
<dbReference type="InterPro" id="IPR038607">
    <property type="entry name" value="PhoD-like_sf"/>
</dbReference>
<dbReference type="Gene3D" id="3.60.21.70">
    <property type="entry name" value="PhoD-like phosphatase"/>
    <property type="match status" value="2"/>
</dbReference>
<gene>
    <name evidence="3" type="ORF">DFQ14_10240</name>
</gene>
<reference evidence="3 4" key="1">
    <citation type="submission" date="2018-07" db="EMBL/GenBank/DDBJ databases">
        <title>Genomic Encyclopedia of Type Strains, Phase III (KMG-III): the genomes of soil and plant-associated and newly described type strains.</title>
        <authorList>
            <person name="Whitman W."/>
        </authorList>
    </citation>
    <scope>NUCLEOTIDE SEQUENCE [LARGE SCALE GENOMIC DNA]</scope>
    <source>
        <strain evidence="3 4">CECT 8575</strain>
    </source>
</reference>
<evidence type="ECO:0000313" key="3">
    <source>
        <dbReference type="EMBL" id="RCW45739.1"/>
    </source>
</evidence>
<dbReference type="Gene3D" id="2.60.40.380">
    <property type="entry name" value="Purple acid phosphatase-like, N-terminal"/>
    <property type="match status" value="1"/>
</dbReference>
<dbReference type="Proteomes" id="UP000253495">
    <property type="component" value="Unassembled WGS sequence"/>
</dbReference>
<dbReference type="Pfam" id="PF16655">
    <property type="entry name" value="PhoD_N"/>
    <property type="match status" value="1"/>
</dbReference>
<dbReference type="PANTHER" id="PTHR43606:SF2">
    <property type="entry name" value="ALKALINE PHOSPHATASE FAMILY PROTEIN (AFU_ORTHOLOGUE AFUA_5G03860)"/>
    <property type="match status" value="1"/>
</dbReference>
<evidence type="ECO:0000313" key="4">
    <source>
        <dbReference type="Proteomes" id="UP000253495"/>
    </source>
</evidence>
<organism evidence="3 4">
    <name type="scientific">Halopolyspora algeriensis</name>
    <dbReference type="NCBI Taxonomy" id="1500506"/>
    <lineage>
        <taxon>Bacteria</taxon>
        <taxon>Bacillati</taxon>
        <taxon>Actinomycetota</taxon>
        <taxon>Actinomycetes</taxon>
        <taxon>Actinomycetes incertae sedis</taxon>
        <taxon>Halopolyspora</taxon>
    </lineage>
</organism>
<dbReference type="InterPro" id="IPR052900">
    <property type="entry name" value="Phospholipid_Metab_Enz"/>
</dbReference>
<dbReference type="PANTHER" id="PTHR43606">
    <property type="entry name" value="PHOSPHATASE, PUTATIVE (AFU_ORTHOLOGUE AFUA_6G08710)-RELATED"/>
    <property type="match status" value="1"/>
</dbReference>
<dbReference type="InterPro" id="IPR032093">
    <property type="entry name" value="PhoD_N"/>
</dbReference>
<dbReference type="InterPro" id="IPR018946">
    <property type="entry name" value="PhoD-like_MPP"/>
</dbReference>
<dbReference type="InterPro" id="IPR029052">
    <property type="entry name" value="Metallo-depent_PP-like"/>
</dbReference>
<dbReference type="SUPFAM" id="SSF56300">
    <property type="entry name" value="Metallo-dependent phosphatases"/>
    <property type="match status" value="1"/>
</dbReference>
<protein>
    <submittedName>
        <fullName evidence="3">Alkaline phosphatase D</fullName>
    </submittedName>
</protein>
<dbReference type="AlphaFoldDB" id="A0A368VV62"/>